<dbReference type="PANTHER" id="PTHR10083:SF381">
    <property type="entry name" value="BPTI_KUNITZ INHIBITOR DOMAIN-CONTAINING PROTEIN"/>
    <property type="match status" value="1"/>
</dbReference>
<evidence type="ECO:0000256" key="3">
    <source>
        <dbReference type="ARBA" id="ARBA00022530"/>
    </source>
</evidence>
<protein>
    <submittedName>
        <fullName evidence="10">Papilinlike</fullName>
    </submittedName>
</protein>
<organism evidence="10 11">
    <name type="scientific">Caligus rogercresseyi</name>
    <name type="common">Sea louse</name>
    <dbReference type="NCBI Taxonomy" id="217165"/>
    <lineage>
        <taxon>Eukaryota</taxon>
        <taxon>Metazoa</taxon>
        <taxon>Ecdysozoa</taxon>
        <taxon>Arthropoda</taxon>
        <taxon>Crustacea</taxon>
        <taxon>Multicrustacea</taxon>
        <taxon>Hexanauplia</taxon>
        <taxon>Copepoda</taxon>
        <taxon>Siphonostomatoida</taxon>
        <taxon>Caligidae</taxon>
        <taxon>Caligus</taxon>
    </lineage>
</organism>
<evidence type="ECO:0000259" key="9">
    <source>
        <dbReference type="PROSITE" id="PS50279"/>
    </source>
</evidence>
<dbReference type="SUPFAM" id="SSF57362">
    <property type="entry name" value="BPTI-like"/>
    <property type="match status" value="4"/>
</dbReference>
<dbReference type="FunFam" id="4.10.410.10:FF:000017">
    <property type="entry name" value="papilin isoform X2"/>
    <property type="match status" value="1"/>
</dbReference>
<dbReference type="PRINTS" id="PR00759">
    <property type="entry name" value="BASICPTASE"/>
</dbReference>
<keyword evidence="7" id="KW-1015">Disulfide bond</keyword>
<feature type="domain" description="BPTI/Kunitz inhibitor" evidence="9">
    <location>
        <begin position="127"/>
        <end position="161"/>
    </location>
</feature>
<keyword evidence="5" id="KW-0722">Serine protease inhibitor</keyword>
<dbReference type="GO" id="GO:0004867">
    <property type="term" value="F:serine-type endopeptidase inhibitor activity"/>
    <property type="evidence" value="ECO:0007669"/>
    <property type="project" value="UniProtKB-KW"/>
</dbReference>
<dbReference type="EMBL" id="CP045902">
    <property type="protein sequence ID" value="QQP38133.1"/>
    <property type="molecule type" value="Genomic_DNA"/>
</dbReference>
<evidence type="ECO:0000313" key="10">
    <source>
        <dbReference type="EMBL" id="QQP38133.1"/>
    </source>
</evidence>
<evidence type="ECO:0000256" key="1">
    <source>
        <dbReference type="ARBA" id="ARBA00004498"/>
    </source>
</evidence>
<evidence type="ECO:0000256" key="4">
    <source>
        <dbReference type="ARBA" id="ARBA00022690"/>
    </source>
</evidence>
<dbReference type="Pfam" id="PF00014">
    <property type="entry name" value="Kunitz_BPTI"/>
    <property type="match status" value="4"/>
</dbReference>
<sequence>MEYGGCTNIPTKIYISDSSMVVKAETKITLLIKRHVRKFASILLDELLVCCQRFPGPVKDTIQDMLMILRQRHVINSITEDVLGTITSLRALKSVKEHVRKTQKAFGIKVWTNVNNQLNLDRVKEIWGYNEENEECEEFNYGGCKGNDNSFMTKDECSNSCKPQGYNRQMCLLPRDPGPCKDRHPKWNFDNFEKRCVPFYYGGCEGNDNRFDDLESCQMSCPKEFLQSDVCKLPQVQGPCGDYLERYYFDILEGVCKPFHYGGCDGNKNNFKSMADCQSRCSVDFSIPITPDFKLEYCFLSKDEGIEDENNPKMQKRWYYDSTDGKVKIYAHFQRFVGPAIARLKAIGMMRIRTHAFNSLGEDVKGMEIALNPWSFVKPSVKTQVVGLQGKKTPKLTYAIFPLTLDHALSESQAGILTRKMRNALPLFTRAVKVMLIAFKTRSNVIANAGNSRVKTFVEVLWTLGPVLEDSRNGTTTFVAGNGNRFSSIEECETICLLQDEIPSLETIHRSRKNEICSLDMDVGPCDDQQKRWYFSTQRQTCVPSFTRD</sequence>
<keyword evidence="11" id="KW-1185">Reference proteome</keyword>
<dbReference type="OrthoDB" id="4473401at2759"/>
<keyword evidence="8" id="KW-0325">Glycoprotein</keyword>
<accession>A0A7T8GUN5</accession>
<dbReference type="InterPro" id="IPR020901">
    <property type="entry name" value="Prtase_inh_Kunz-CS"/>
</dbReference>
<evidence type="ECO:0000256" key="7">
    <source>
        <dbReference type="ARBA" id="ARBA00023157"/>
    </source>
</evidence>
<dbReference type="InterPro" id="IPR050098">
    <property type="entry name" value="TFPI/VKTCI-like"/>
</dbReference>
<keyword evidence="2" id="KW-0964">Secreted</keyword>
<keyword evidence="3" id="KW-0272">Extracellular matrix</keyword>
<keyword evidence="4" id="KW-0646">Protease inhibitor</keyword>
<dbReference type="Gene3D" id="4.10.410.10">
    <property type="entry name" value="Pancreatic trypsin inhibitor Kunitz domain"/>
    <property type="match status" value="4"/>
</dbReference>
<gene>
    <name evidence="10" type="ORF">FKW44_018628</name>
</gene>
<feature type="domain" description="BPTI/Kunitz inhibitor" evidence="9">
    <location>
        <begin position="171"/>
        <end position="221"/>
    </location>
</feature>
<proteinExistence type="predicted"/>
<dbReference type="PROSITE" id="PS00280">
    <property type="entry name" value="BPTI_KUNITZ_1"/>
    <property type="match status" value="2"/>
</dbReference>
<dbReference type="AlphaFoldDB" id="A0A7T8GUN5"/>
<evidence type="ECO:0000256" key="8">
    <source>
        <dbReference type="ARBA" id="ARBA00023180"/>
    </source>
</evidence>
<name>A0A7T8GUN5_CALRO</name>
<keyword evidence="6" id="KW-0654">Proteoglycan</keyword>
<dbReference type="InterPro" id="IPR002223">
    <property type="entry name" value="Kunitz_BPTI"/>
</dbReference>
<dbReference type="GO" id="GO:0005615">
    <property type="term" value="C:extracellular space"/>
    <property type="evidence" value="ECO:0007669"/>
    <property type="project" value="TreeGrafter"/>
</dbReference>
<dbReference type="InterPro" id="IPR036880">
    <property type="entry name" value="Kunitz_BPTI_sf"/>
</dbReference>
<dbReference type="CDD" id="cd00109">
    <property type="entry name" value="Kunitz-type"/>
    <property type="match status" value="3"/>
</dbReference>
<dbReference type="Proteomes" id="UP000595437">
    <property type="component" value="Chromosome 13"/>
</dbReference>
<dbReference type="PANTHER" id="PTHR10083">
    <property type="entry name" value="KUNITZ-TYPE PROTEASE INHIBITOR-RELATED"/>
    <property type="match status" value="1"/>
</dbReference>
<dbReference type="FunFam" id="4.10.410.10:FF:000020">
    <property type="entry name" value="Collagen, type VI, alpha 3"/>
    <property type="match status" value="1"/>
</dbReference>
<evidence type="ECO:0000256" key="6">
    <source>
        <dbReference type="ARBA" id="ARBA00022974"/>
    </source>
</evidence>
<evidence type="ECO:0000313" key="11">
    <source>
        <dbReference type="Proteomes" id="UP000595437"/>
    </source>
</evidence>
<evidence type="ECO:0000256" key="5">
    <source>
        <dbReference type="ARBA" id="ARBA00022900"/>
    </source>
</evidence>
<feature type="domain" description="BPTI/Kunitz inhibitor" evidence="9">
    <location>
        <begin position="231"/>
        <end position="281"/>
    </location>
</feature>
<dbReference type="SMART" id="SM00131">
    <property type="entry name" value="KU"/>
    <property type="match status" value="3"/>
</dbReference>
<evidence type="ECO:0000256" key="2">
    <source>
        <dbReference type="ARBA" id="ARBA00022525"/>
    </source>
</evidence>
<reference evidence="11" key="1">
    <citation type="submission" date="2021-01" db="EMBL/GenBank/DDBJ databases">
        <title>Caligus Genome Assembly.</title>
        <authorList>
            <person name="Gallardo-Escarate C."/>
        </authorList>
    </citation>
    <scope>NUCLEOTIDE SEQUENCE [LARGE SCALE GENOMIC DNA]</scope>
</reference>
<comment type="subcellular location">
    <subcellularLocation>
        <location evidence="1">Secreted</location>
        <location evidence="1">Extracellular space</location>
        <location evidence="1">Extracellular matrix</location>
    </subcellularLocation>
</comment>
<feature type="non-terminal residue" evidence="10">
    <location>
        <position position="1"/>
    </location>
</feature>
<dbReference type="PROSITE" id="PS50279">
    <property type="entry name" value="BPTI_KUNITZ_2"/>
    <property type="match status" value="3"/>
</dbReference>